<gene>
    <name evidence="1" type="ORF">KC19_1G194600</name>
</gene>
<organism evidence="1 2">
    <name type="scientific">Ceratodon purpureus</name>
    <name type="common">Fire moss</name>
    <name type="synonym">Dicranum purpureum</name>
    <dbReference type="NCBI Taxonomy" id="3225"/>
    <lineage>
        <taxon>Eukaryota</taxon>
        <taxon>Viridiplantae</taxon>
        <taxon>Streptophyta</taxon>
        <taxon>Embryophyta</taxon>
        <taxon>Bryophyta</taxon>
        <taxon>Bryophytina</taxon>
        <taxon>Bryopsida</taxon>
        <taxon>Dicranidae</taxon>
        <taxon>Pseudoditrichales</taxon>
        <taxon>Ditrichaceae</taxon>
        <taxon>Ceratodon</taxon>
    </lineage>
</organism>
<reference evidence="1" key="1">
    <citation type="submission" date="2020-06" db="EMBL/GenBank/DDBJ databases">
        <title>WGS assembly of Ceratodon purpureus strain R40.</title>
        <authorList>
            <person name="Carey S.B."/>
            <person name="Jenkins J."/>
            <person name="Shu S."/>
            <person name="Lovell J.T."/>
            <person name="Sreedasyam A."/>
            <person name="Maumus F."/>
            <person name="Tiley G.P."/>
            <person name="Fernandez-Pozo N."/>
            <person name="Barry K."/>
            <person name="Chen C."/>
            <person name="Wang M."/>
            <person name="Lipzen A."/>
            <person name="Daum C."/>
            <person name="Saski C.A."/>
            <person name="Payton A.C."/>
            <person name="Mcbreen J.C."/>
            <person name="Conrad R.E."/>
            <person name="Kollar L.M."/>
            <person name="Olsson S."/>
            <person name="Huttunen S."/>
            <person name="Landis J.B."/>
            <person name="Wickett N.J."/>
            <person name="Johnson M.G."/>
            <person name="Rensing S.A."/>
            <person name="Grimwood J."/>
            <person name="Schmutz J."/>
            <person name="Mcdaniel S.F."/>
        </authorList>
    </citation>
    <scope>NUCLEOTIDE SEQUENCE</scope>
    <source>
        <strain evidence="1">R40</strain>
    </source>
</reference>
<evidence type="ECO:0000313" key="1">
    <source>
        <dbReference type="EMBL" id="KAG0591703.1"/>
    </source>
</evidence>
<name>A0A8T0J9W5_CERPU</name>
<proteinExistence type="predicted"/>
<comment type="caution">
    <text evidence="1">The sequence shown here is derived from an EMBL/GenBank/DDBJ whole genome shotgun (WGS) entry which is preliminary data.</text>
</comment>
<dbReference type="Proteomes" id="UP000822688">
    <property type="component" value="Chromosome 1"/>
</dbReference>
<keyword evidence="2" id="KW-1185">Reference proteome</keyword>
<dbReference type="EMBL" id="CM026421">
    <property type="protein sequence ID" value="KAG0591703.1"/>
    <property type="molecule type" value="Genomic_DNA"/>
</dbReference>
<dbReference type="AlphaFoldDB" id="A0A8T0J9W5"/>
<evidence type="ECO:0000313" key="2">
    <source>
        <dbReference type="Proteomes" id="UP000822688"/>
    </source>
</evidence>
<accession>A0A8T0J9W5</accession>
<protein>
    <submittedName>
        <fullName evidence="1">Uncharacterized protein</fullName>
    </submittedName>
</protein>
<sequence>MDIDIDGVLTLGNLRPKWEDLRGEILPFPDIWAEEEFMNLQNSRLNSAVLPEFEQPSDEMSLFLTQLGSRTELRQGEGFRESDFEVPAIKSSEDYLMWLETAGLSTMETMHEMSLRNAGDLIRASRTLLKLADDLEYLRPHNDSHLGHRIINIALWRIYWHALVAEMKTVEERCSPEIRNAGVFVLTTWPYKEFLRLLAGRLLAMAISGIHENGD</sequence>